<keyword evidence="1" id="KW-1133">Transmembrane helix</keyword>
<gene>
    <name evidence="2" type="ORF">UABAM_02679</name>
</gene>
<feature type="transmembrane region" description="Helical" evidence="1">
    <location>
        <begin position="172"/>
        <end position="190"/>
    </location>
</feature>
<name>A0A5S9IMZ9_UABAM</name>
<proteinExistence type="predicted"/>
<keyword evidence="3" id="KW-1185">Reference proteome</keyword>
<dbReference type="Proteomes" id="UP000326354">
    <property type="component" value="Chromosome"/>
</dbReference>
<dbReference type="OrthoDB" id="9798526at2"/>
<dbReference type="AlphaFoldDB" id="A0A5S9IMZ9"/>
<reference evidence="2 3" key="1">
    <citation type="submission" date="2019-08" db="EMBL/GenBank/DDBJ databases">
        <title>Complete genome sequence of Candidatus Uab amorphum.</title>
        <authorList>
            <person name="Shiratori T."/>
            <person name="Suzuki S."/>
            <person name="Kakizawa Y."/>
            <person name="Ishida K."/>
        </authorList>
    </citation>
    <scope>NUCLEOTIDE SEQUENCE [LARGE SCALE GENOMIC DNA]</scope>
    <source>
        <strain evidence="2 3">SRT547</strain>
    </source>
</reference>
<dbReference type="PANTHER" id="PTHR36840:SF1">
    <property type="entry name" value="BLL5714 PROTEIN"/>
    <property type="match status" value="1"/>
</dbReference>
<sequence>MNEKTKRYPWFKDVRVRTSEEPHRQSTWLELFLDLCFVICVGALARTLLKDHSPSGIWVYLALFVPIWWAWNQFTWYCSHFDNDDVPYRVSVLFVAMTIVALSTTIENIPNGFSNAFVCLYIILQAFLFGLWLRVLLHNDELKTFSLRFVLGTATAGAVWGISLFFPSTTRYVVWGVALLIQILTPIWAWSTVSYNFAVHDGHIGERYGLFTIIVLGESLLAVASALSGVLNIDVILTALCGFITAACIWWIYFDFDYSSMLETGLSTFVWGYGHFFIFASIAAVGVGIQCILNEILKGATNKDILGIVLFSGSICVYLLALIAIQWTVQKKWKDPILRVRLAAAFIVLVIGYISTFLTAKMGVFFITLVMLIVAAHDSYQWGVRHIHQIEKNSRGTSS</sequence>
<organism evidence="2 3">
    <name type="scientific">Uabimicrobium amorphum</name>
    <dbReference type="NCBI Taxonomy" id="2596890"/>
    <lineage>
        <taxon>Bacteria</taxon>
        <taxon>Pseudomonadati</taxon>
        <taxon>Planctomycetota</taxon>
        <taxon>Candidatus Uabimicrobiia</taxon>
        <taxon>Candidatus Uabimicrobiales</taxon>
        <taxon>Candidatus Uabimicrobiaceae</taxon>
        <taxon>Candidatus Uabimicrobium</taxon>
    </lineage>
</organism>
<accession>A0A5S9IMZ9</accession>
<keyword evidence="1" id="KW-0812">Transmembrane</keyword>
<feature type="transmembrane region" description="Helical" evidence="1">
    <location>
        <begin position="113"/>
        <end position="133"/>
    </location>
</feature>
<evidence type="ECO:0000313" key="2">
    <source>
        <dbReference type="EMBL" id="BBM84322.1"/>
    </source>
</evidence>
<dbReference type="EMBL" id="AP019860">
    <property type="protein sequence ID" value="BBM84322.1"/>
    <property type="molecule type" value="Genomic_DNA"/>
</dbReference>
<dbReference type="PANTHER" id="PTHR36840">
    <property type="entry name" value="BLL5714 PROTEIN"/>
    <property type="match status" value="1"/>
</dbReference>
<feature type="transmembrane region" description="Helical" evidence="1">
    <location>
        <begin position="342"/>
        <end position="375"/>
    </location>
</feature>
<feature type="transmembrane region" description="Helical" evidence="1">
    <location>
        <begin position="86"/>
        <end position="106"/>
    </location>
</feature>
<keyword evidence="1" id="KW-0472">Membrane</keyword>
<evidence type="ECO:0000256" key="1">
    <source>
        <dbReference type="SAM" id="Phobius"/>
    </source>
</evidence>
<evidence type="ECO:0000313" key="3">
    <source>
        <dbReference type="Proteomes" id="UP000326354"/>
    </source>
</evidence>
<dbReference type="Pfam" id="PF06772">
    <property type="entry name" value="LtrA"/>
    <property type="match status" value="1"/>
</dbReference>
<feature type="transmembrane region" description="Helical" evidence="1">
    <location>
        <begin position="235"/>
        <end position="253"/>
    </location>
</feature>
<feature type="transmembrane region" description="Helical" evidence="1">
    <location>
        <begin position="57"/>
        <end position="74"/>
    </location>
</feature>
<dbReference type="RefSeq" id="WP_151968483.1">
    <property type="nucleotide sequence ID" value="NZ_AP019860.1"/>
</dbReference>
<dbReference type="InterPro" id="IPR010640">
    <property type="entry name" value="Low_temperature_requirement_A"/>
</dbReference>
<feature type="transmembrane region" description="Helical" evidence="1">
    <location>
        <begin position="210"/>
        <end position="228"/>
    </location>
</feature>
<feature type="transmembrane region" description="Helical" evidence="1">
    <location>
        <begin position="305"/>
        <end position="327"/>
    </location>
</feature>
<protein>
    <submittedName>
        <fullName evidence="2">Membrane protein</fullName>
    </submittedName>
</protein>
<dbReference type="KEGG" id="uam:UABAM_02679"/>
<feature type="transmembrane region" description="Helical" evidence="1">
    <location>
        <begin position="273"/>
        <end position="293"/>
    </location>
</feature>
<feature type="transmembrane region" description="Helical" evidence="1">
    <location>
        <begin position="145"/>
        <end position="165"/>
    </location>
</feature>